<dbReference type="InterPro" id="IPR050955">
    <property type="entry name" value="Plant_Biomass_Hydrol_Est"/>
</dbReference>
<dbReference type="Gene3D" id="3.40.50.1820">
    <property type="entry name" value="alpha/beta hydrolase"/>
    <property type="match status" value="1"/>
</dbReference>
<protein>
    <recommendedName>
        <fullName evidence="3">Peptidase S9 prolyl oligopeptidase catalytic domain-containing protein</fullName>
    </recommendedName>
</protein>
<reference evidence="4" key="1">
    <citation type="submission" date="2022-12" db="EMBL/GenBank/DDBJ databases">
        <authorList>
            <person name="Petersen C."/>
        </authorList>
    </citation>
    <scope>NUCLEOTIDE SEQUENCE</scope>
    <source>
        <strain evidence="4">IBT 16125</strain>
    </source>
</reference>
<evidence type="ECO:0000259" key="3">
    <source>
        <dbReference type="Pfam" id="PF00326"/>
    </source>
</evidence>
<evidence type="ECO:0000256" key="1">
    <source>
        <dbReference type="ARBA" id="ARBA00022729"/>
    </source>
</evidence>
<gene>
    <name evidence="4" type="ORF">N7458_002621</name>
</gene>
<sequence>MHPNLSSATVGLILLLSSALGAAGTSWKLGLDNALRQSPLRPALPEVVISKTWDILGPFRLGTREAIWGADPLEYDGGFHNLQYDPNGTFNSALAANGSVHWGATHATISRSSPGQVQAALNVSFPAVNWAFMQSVYGWPALQYQAWARGVLEVKGSQPQTVALFGDGLLEFLVDGEPYFGGDMYQYHRAPSLVKLTPGPHTLELRLTRDVRALGGLNNAIAVMIHAELREPESITLYQDSLLVPELVNGRLGSRWASINVLNNEEDLVELKSVRALKTMHRVSMQNPLQIAGHQIRPLGFTISLEADHEPHFSVEVVYQIAGGRSRSTYFEVNLKERPLSEPLRITYLHPAGIISYAILRTPPPNACNHSLPAPVILVLHGAGLEADSAEARGMLDAAYGTCAWMLFPSGVTSWSGDDWHYWGVADTQAAVSAIADWAKQIGWDGPAAALDELIVAGHSNGGQGAWYFSTHFPDNVSAVAPVSGYTSIENYVPYTMWHDSEPSLSLVLSRSRSTYKNELLVGNLAGIPVAQQHGADDDNVPAYHGRLMHELLGQAQWPSEYKELPGRGHWFEGVMTTKYLKEFYQSRANQSKVVETFPKTFTITVPSSGTLGSKAGIQVDQLQTPDMNGKLRVTRSADNKIWHITTRNIRRFHLSETLFRVQLPEAMVLDDMSGTFPMESPQKTQGWFVRDADGKWDTSRDAGWKTIHQRYGRQLGALDAILRTQGTFTIRKCSPGVDPVALQISRNFFQYFAANSQIIDHCSSNSSLNQPGNVVTLSMGHDLPAALGDTYPIRIDQGHLVISTSRSLSTLPALRQKYIYGEPGLGAVFLRPCPDEKLELVVWGTDLDGLRLAARLVPTITGPGQPEYVVLGKRSRWEGVAGVYAAGHFDWSWQISPSSYQSDPM</sequence>
<keyword evidence="1 2" id="KW-0732">Signal</keyword>
<evidence type="ECO:0000313" key="4">
    <source>
        <dbReference type="EMBL" id="KAJ5461069.1"/>
    </source>
</evidence>
<dbReference type="PANTHER" id="PTHR43037:SF4">
    <property type="entry name" value="PEPTIDASE S9 PROLYL OLIGOPEPTIDASE CATALYTIC DOMAIN-CONTAINING PROTEIN"/>
    <property type="match status" value="1"/>
</dbReference>
<dbReference type="InterPro" id="IPR029058">
    <property type="entry name" value="AB_hydrolase_fold"/>
</dbReference>
<dbReference type="SUPFAM" id="SSF53474">
    <property type="entry name" value="alpha/beta-Hydrolases"/>
    <property type="match status" value="1"/>
</dbReference>
<dbReference type="RefSeq" id="XP_056770111.1">
    <property type="nucleotide sequence ID" value="XM_056906004.1"/>
</dbReference>
<dbReference type="GO" id="GO:0017000">
    <property type="term" value="P:antibiotic biosynthetic process"/>
    <property type="evidence" value="ECO:0007669"/>
    <property type="project" value="UniProtKB-ARBA"/>
</dbReference>
<feature type="signal peptide" evidence="2">
    <location>
        <begin position="1"/>
        <end position="23"/>
    </location>
</feature>
<feature type="chain" id="PRO_5041911497" description="Peptidase S9 prolyl oligopeptidase catalytic domain-containing protein" evidence="2">
    <location>
        <begin position="24"/>
        <end position="906"/>
    </location>
</feature>
<dbReference type="PANTHER" id="PTHR43037">
    <property type="entry name" value="UNNAMED PRODUCT-RELATED"/>
    <property type="match status" value="1"/>
</dbReference>
<name>A0AAD6CDC3_9EURO</name>
<dbReference type="GO" id="GO:0072330">
    <property type="term" value="P:monocarboxylic acid biosynthetic process"/>
    <property type="evidence" value="ECO:0007669"/>
    <property type="project" value="UniProtKB-ARBA"/>
</dbReference>
<evidence type="ECO:0000256" key="2">
    <source>
        <dbReference type="SAM" id="SignalP"/>
    </source>
</evidence>
<proteinExistence type="predicted"/>
<organism evidence="4 5">
    <name type="scientific">Penicillium daleae</name>
    <dbReference type="NCBI Taxonomy" id="63821"/>
    <lineage>
        <taxon>Eukaryota</taxon>
        <taxon>Fungi</taxon>
        <taxon>Dikarya</taxon>
        <taxon>Ascomycota</taxon>
        <taxon>Pezizomycotina</taxon>
        <taxon>Eurotiomycetes</taxon>
        <taxon>Eurotiomycetidae</taxon>
        <taxon>Eurotiales</taxon>
        <taxon>Aspergillaceae</taxon>
        <taxon>Penicillium</taxon>
    </lineage>
</organism>
<feature type="domain" description="Peptidase S9 prolyl oligopeptidase catalytic" evidence="3">
    <location>
        <begin position="416"/>
        <end position="574"/>
    </location>
</feature>
<dbReference type="InterPro" id="IPR001375">
    <property type="entry name" value="Peptidase_S9_cat"/>
</dbReference>
<dbReference type="Proteomes" id="UP001213681">
    <property type="component" value="Unassembled WGS sequence"/>
</dbReference>
<reference evidence="4" key="2">
    <citation type="journal article" date="2023" name="IMA Fungus">
        <title>Comparative genomic study of the Penicillium genus elucidates a diverse pangenome and 15 lateral gene transfer events.</title>
        <authorList>
            <person name="Petersen C."/>
            <person name="Sorensen T."/>
            <person name="Nielsen M.R."/>
            <person name="Sondergaard T.E."/>
            <person name="Sorensen J.L."/>
            <person name="Fitzpatrick D.A."/>
            <person name="Frisvad J.C."/>
            <person name="Nielsen K.L."/>
        </authorList>
    </citation>
    <scope>NUCLEOTIDE SEQUENCE</scope>
    <source>
        <strain evidence="4">IBT 16125</strain>
    </source>
</reference>
<dbReference type="Pfam" id="PF00326">
    <property type="entry name" value="Peptidase_S9"/>
    <property type="match status" value="1"/>
</dbReference>
<dbReference type="GO" id="GO:0006508">
    <property type="term" value="P:proteolysis"/>
    <property type="evidence" value="ECO:0007669"/>
    <property type="project" value="InterPro"/>
</dbReference>
<comment type="caution">
    <text evidence="4">The sequence shown here is derived from an EMBL/GenBank/DDBJ whole genome shotgun (WGS) entry which is preliminary data.</text>
</comment>
<accession>A0AAD6CDC3</accession>
<dbReference type="GeneID" id="81596247"/>
<dbReference type="EMBL" id="JAPVEA010000002">
    <property type="protein sequence ID" value="KAJ5461069.1"/>
    <property type="molecule type" value="Genomic_DNA"/>
</dbReference>
<evidence type="ECO:0000313" key="5">
    <source>
        <dbReference type="Proteomes" id="UP001213681"/>
    </source>
</evidence>
<keyword evidence="5" id="KW-1185">Reference proteome</keyword>
<dbReference type="AlphaFoldDB" id="A0AAD6CDC3"/>
<dbReference type="GO" id="GO:0008236">
    <property type="term" value="F:serine-type peptidase activity"/>
    <property type="evidence" value="ECO:0007669"/>
    <property type="project" value="InterPro"/>
</dbReference>